<accession>A0A0D8XNM6</accession>
<sequence length="112" mass="13033">MFFVTQPHFLKISTERLFVLKKITSYCLNFKQKSSKFLLYAISHIAIILSRAKWYVDRNDLISAIRIAQLLRGEPARVVRDWLVDTRSYLETLLLAQLLMAHAAVSSIRSTY</sequence>
<dbReference type="GO" id="GO:0061617">
    <property type="term" value="C:MICOS complex"/>
    <property type="evidence" value="ECO:0007669"/>
    <property type="project" value="TreeGrafter"/>
</dbReference>
<dbReference type="STRING" id="29172.A0A0D8XNM6"/>
<dbReference type="Pfam" id="PF09731">
    <property type="entry name" value="Mitofilin"/>
    <property type="match status" value="1"/>
</dbReference>
<keyword evidence="9" id="KW-1185">Reference proteome</keyword>
<dbReference type="PANTHER" id="PTHR15415">
    <property type="entry name" value="MITOFILIN"/>
    <property type="match status" value="1"/>
</dbReference>
<evidence type="ECO:0000256" key="5">
    <source>
        <dbReference type="ARBA" id="ARBA00023128"/>
    </source>
</evidence>
<gene>
    <name evidence="8" type="ORF">DICVIV_09999</name>
</gene>
<comment type="subunit">
    <text evidence="7">Component of the mitochondrial contact site and cristae organizing system (MICOS) complex.</text>
</comment>
<evidence type="ECO:0000256" key="3">
    <source>
        <dbReference type="ARBA" id="ARBA00022792"/>
    </source>
</evidence>
<comment type="function">
    <text evidence="7">Component of the MICOS complex, a large protein complex of the mitochondrial inner membrane that plays crucial roles in the maintenance of crista junctions, inner membrane architecture, and formation of contact sites to the outer membrane.</text>
</comment>
<name>A0A0D8XNM6_DICVI</name>
<dbReference type="Proteomes" id="UP000053766">
    <property type="component" value="Unassembled WGS sequence"/>
</dbReference>
<dbReference type="OrthoDB" id="10261039at2759"/>
<evidence type="ECO:0000256" key="1">
    <source>
        <dbReference type="ARBA" id="ARBA00010877"/>
    </source>
</evidence>
<keyword evidence="2 7" id="KW-0812">Transmembrane</keyword>
<keyword evidence="3 7" id="KW-0999">Mitochondrion inner membrane</keyword>
<dbReference type="AlphaFoldDB" id="A0A0D8XNM6"/>
<keyword evidence="6" id="KW-0472">Membrane</keyword>
<proteinExistence type="inferred from homology"/>
<reference evidence="8 9" key="1">
    <citation type="submission" date="2013-11" db="EMBL/GenBank/DDBJ databases">
        <title>Draft genome of the bovine lungworm Dictyocaulus viviparus.</title>
        <authorList>
            <person name="Mitreva M."/>
        </authorList>
    </citation>
    <scope>NUCLEOTIDE SEQUENCE [LARGE SCALE GENOMIC DNA]</scope>
    <source>
        <strain evidence="8 9">HannoverDv2000</strain>
    </source>
</reference>
<comment type="subcellular location">
    <subcellularLocation>
        <location evidence="7">Mitochondrion inner membrane</location>
        <topology evidence="7">Single-pass membrane protein</topology>
    </subcellularLocation>
</comment>
<evidence type="ECO:0000313" key="9">
    <source>
        <dbReference type="Proteomes" id="UP000053766"/>
    </source>
</evidence>
<dbReference type="EMBL" id="KN716510">
    <property type="protein sequence ID" value="KJH43981.1"/>
    <property type="molecule type" value="Genomic_DNA"/>
</dbReference>
<evidence type="ECO:0000256" key="4">
    <source>
        <dbReference type="ARBA" id="ARBA00022989"/>
    </source>
</evidence>
<evidence type="ECO:0000313" key="8">
    <source>
        <dbReference type="EMBL" id="KJH43981.1"/>
    </source>
</evidence>
<dbReference type="PANTHER" id="PTHR15415:SF7">
    <property type="entry name" value="MICOS COMPLEX SUBUNIT MIC60"/>
    <property type="match status" value="1"/>
</dbReference>
<evidence type="ECO:0000256" key="2">
    <source>
        <dbReference type="ARBA" id="ARBA00022692"/>
    </source>
</evidence>
<organism evidence="8 9">
    <name type="scientific">Dictyocaulus viviparus</name>
    <name type="common">Bovine lungworm</name>
    <dbReference type="NCBI Taxonomy" id="29172"/>
    <lineage>
        <taxon>Eukaryota</taxon>
        <taxon>Metazoa</taxon>
        <taxon>Ecdysozoa</taxon>
        <taxon>Nematoda</taxon>
        <taxon>Chromadorea</taxon>
        <taxon>Rhabditida</taxon>
        <taxon>Rhabditina</taxon>
        <taxon>Rhabditomorpha</taxon>
        <taxon>Strongyloidea</taxon>
        <taxon>Metastrongylidae</taxon>
        <taxon>Dictyocaulus</taxon>
    </lineage>
</organism>
<dbReference type="GO" id="GO:0042407">
    <property type="term" value="P:cristae formation"/>
    <property type="evidence" value="ECO:0007669"/>
    <property type="project" value="TreeGrafter"/>
</dbReference>
<keyword evidence="5 7" id="KW-0496">Mitochondrion</keyword>
<protein>
    <recommendedName>
        <fullName evidence="7">MICOS complex subunit MIC60</fullName>
    </recommendedName>
    <alternativeName>
        <fullName evidence="7">Mitofilin</fullName>
    </alternativeName>
</protein>
<evidence type="ECO:0000256" key="6">
    <source>
        <dbReference type="ARBA" id="ARBA00023136"/>
    </source>
</evidence>
<reference evidence="9" key="2">
    <citation type="journal article" date="2016" name="Sci. Rep.">
        <title>Dictyocaulus viviparus genome, variome and transcriptome elucidate lungworm biology and support future intervention.</title>
        <authorList>
            <person name="McNulty S.N."/>
            <person name="Strube C."/>
            <person name="Rosa B.A."/>
            <person name="Martin J.C."/>
            <person name="Tyagi R."/>
            <person name="Choi Y.J."/>
            <person name="Wang Q."/>
            <person name="Hallsworth Pepin K."/>
            <person name="Zhang X."/>
            <person name="Ozersky P."/>
            <person name="Wilson R.K."/>
            <person name="Sternberg P.W."/>
            <person name="Gasser R.B."/>
            <person name="Mitreva M."/>
        </authorList>
    </citation>
    <scope>NUCLEOTIDE SEQUENCE [LARGE SCALE GENOMIC DNA]</scope>
    <source>
        <strain evidence="9">HannoverDv2000</strain>
    </source>
</reference>
<keyword evidence="4" id="KW-1133">Transmembrane helix</keyword>
<evidence type="ECO:0000256" key="7">
    <source>
        <dbReference type="RuleBase" id="RU363000"/>
    </source>
</evidence>
<dbReference type="InterPro" id="IPR019133">
    <property type="entry name" value="MIC60"/>
</dbReference>
<comment type="similarity">
    <text evidence="1 7">Belongs to the MICOS complex subunit Mic60 family.</text>
</comment>